<proteinExistence type="inferred from homology"/>
<dbReference type="InterPro" id="IPR036188">
    <property type="entry name" value="FAD/NAD-bd_sf"/>
</dbReference>
<dbReference type="GO" id="GO:0050661">
    <property type="term" value="F:NADP binding"/>
    <property type="evidence" value="ECO:0007669"/>
    <property type="project" value="InterPro"/>
</dbReference>
<dbReference type="GO" id="GO:0009851">
    <property type="term" value="P:auxin biosynthetic process"/>
    <property type="evidence" value="ECO:0007669"/>
    <property type="project" value="TreeGrafter"/>
</dbReference>
<keyword evidence="6" id="KW-0503">Monooxygenase</keyword>
<dbReference type="PANTHER" id="PTHR43539:SF38">
    <property type="entry name" value="INDOLE-3-PYRUVATE MONOOXYGENASE YUCCA6"/>
    <property type="match status" value="1"/>
</dbReference>
<evidence type="ECO:0000313" key="8">
    <source>
        <dbReference type="EnsemblPlants" id="OMERI01G27380.2"/>
    </source>
</evidence>
<feature type="compositionally biased region" description="Low complexity" evidence="7">
    <location>
        <begin position="23"/>
        <end position="33"/>
    </location>
</feature>
<keyword evidence="2 6" id="KW-0285">Flavoprotein</keyword>
<dbReference type="HOGENOM" id="CLU_006909_2_3_1"/>
<evidence type="ECO:0000313" key="9">
    <source>
        <dbReference type="Proteomes" id="UP000008021"/>
    </source>
</evidence>
<evidence type="ECO:0000256" key="4">
    <source>
        <dbReference type="ARBA" id="ARBA00023002"/>
    </source>
</evidence>
<sequence>MAPESGRGFAFAGDRRRRKPLREPSALRSAAAARSDRAREARWLTSHHQCWIADPCMKRLPNRGNYVFSDQTLETIGHILVFPGIPAGEKYFNQLSKPWCQLSMRRKRHWIPLTGGLVHILPREMLGQSTFGLSMWLLKWLPVHVVDRILLLIARTMLGDTAQLGLKRPTIGPLELKSLSGKTPVLDVGTFAKIKSGDIKVRPAIKQISGRQVEFMDTRLEEFDVIVLATGYKSNVPFWLKDRELFSEKDGLPRKAFPNGWKGENGLYSVGFTRRGLMGTSVDARRIAHDIEQQWKARGKHPDVLL</sequence>
<dbReference type="Gramene" id="OMERI01G27380.2">
    <property type="protein sequence ID" value="OMERI01G27380.2"/>
    <property type="gene ID" value="OMERI01G27380"/>
</dbReference>
<dbReference type="GO" id="GO:0050660">
    <property type="term" value="F:flavin adenine dinucleotide binding"/>
    <property type="evidence" value="ECO:0007669"/>
    <property type="project" value="InterPro"/>
</dbReference>
<accession>A0A0E0C7H1</accession>
<reference evidence="8" key="1">
    <citation type="submission" date="2015-04" db="UniProtKB">
        <authorList>
            <consortium name="EnsemblPlants"/>
        </authorList>
    </citation>
    <scope>IDENTIFICATION</scope>
</reference>
<dbReference type="SUPFAM" id="SSF51905">
    <property type="entry name" value="FAD/NAD(P)-binding domain"/>
    <property type="match status" value="1"/>
</dbReference>
<comment type="similarity">
    <text evidence="1 6">Belongs to the FMO family.</text>
</comment>
<reference evidence="8" key="2">
    <citation type="submission" date="2018-05" db="EMBL/GenBank/DDBJ databases">
        <title>OmerRS3 (Oryza meridionalis Reference Sequence Version 3).</title>
        <authorList>
            <person name="Zhang J."/>
            <person name="Kudrna D."/>
            <person name="Lee S."/>
            <person name="Talag J."/>
            <person name="Welchert J."/>
            <person name="Wing R.A."/>
        </authorList>
    </citation>
    <scope>NUCLEOTIDE SEQUENCE [LARGE SCALE GENOMIC DNA]</scope>
    <source>
        <strain evidence="8">cv. OR44</strain>
    </source>
</reference>
<keyword evidence="3 6" id="KW-0274">FAD</keyword>
<feature type="compositionally biased region" description="Low complexity" evidence="7">
    <location>
        <begin position="1"/>
        <end position="12"/>
    </location>
</feature>
<protein>
    <recommendedName>
        <fullName evidence="6">Flavin-containing monooxygenase</fullName>
        <ecNumber evidence="6">1.-.-.-</ecNumber>
    </recommendedName>
</protein>
<dbReference type="Gene3D" id="3.50.50.60">
    <property type="entry name" value="FAD/NAD(P)-binding domain"/>
    <property type="match status" value="1"/>
</dbReference>
<keyword evidence="9" id="KW-1185">Reference proteome</keyword>
<dbReference type="InterPro" id="IPR050982">
    <property type="entry name" value="Auxin_biosynth/cation_transpt"/>
</dbReference>
<evidence type="ECO:0000256" key="6">
    <source>
        <dbReference type="RuleBase" id="RU361177"/>
    </source>
</evidence>
<dbReference type="GO" id="GO:0103075">
    <property type="term" value="F:indole-3-pyruvate monooxygenase activity"/>
    <property type="evidence" value="ECO:0007669"/>
    <property type="project" value="UniProtKB-EC"/>
</dbReference>
<feature type="region of interest" description="Disordered" evidence="7">
    <location>
        <begin position="1"/>
        <end position="33"/>
    </location>
</feature>
<dbReference type="Pfam" id="PF00743">
    <property type="entry name" value="FMO-like"/>
    <property type="match status" value="1"/>
</dbReference>
<dbReference type="EnsemblPlants" id="OMERI01G27380.2">
    <property type="protein sequence ID" value="OMERI01G27380.2"/>
    <property type="gene ID" value="OMERI01G27380"/>
</dbReference>
<evidence type="ECO:0000256" key="2">
    <source>
        <dbReference type="ARBA" id="ARBA00022630"/>
    </source>
</evidence>
<name>A0A0E0C7H1_9ORYZ</name>
<dbReference type="InterPro" id="IPR020946">
    <property type="entry name" value="Flavin_mOase-like"/>
</dbReference>
<comment type="cofactor">
    <cofactor evidence="6">
        <name>FAD</name>
        <dbReference type="ChEBI" id="CHEBI:57692"/>
    </cofactor>
</comment>
<evidence type="ECO:0000256" key="7">
    <source>
        <dbReference type="SAM" id="MobiDB-lite"/>
    </source>
</evidence>
<evidence type="ECO:0000256" key="1">
    <source>
        <dbReference type="ARBA" id="ARBA00009183"/>
    </source>
</evidence>
<organism evidence="8">
    <name type="scientific">Oryza meridionalis</name>
    <dbReference type="NCBI Taxonomy" id="40149"/>
    <lineage>
        <taxon>Eukaryota</taxon>
        <taxon>Viridiplantae</taxon>
        <taxon>Streptophyta</taxon>
        <taxon>Embryophyta</taxon>
        <taxon>Tracheophyta</taxon>
        <taxon>Spermatophyta</taxon>
        <taxon>Magnoliopsida</taxon>
        <taxon>Liliopsida</taxon>
        <taxon>Poales</taxon>
        <taxon>Poaceae</taxon>
        <taxon>BOP clade</taxon>
        <taxon>Oryzoideae</taxon>
        <taxon>Oryzeae</taxon>
        <taxon>Oryzinae</taxon>
        <taxon>Oryza</taxon>
    </lineage>
</organism>
<dbReference type="GO" id="GO:0004499">
    <property type="term" value="F:N,N-dimethylaniline monooxygenase activity"/>
    <property type="evidence" value="ECO:0007669"/>
    <property type="project" value="InterPro"/>
</dbReference>
<keyword evidence="4 6" id="KW-0560">Oxidoreductase</keyword>
<dbReference type="AlphaFoldDB" id="A0A0E0C7H1"/>
<dbReference type="PANTHER" id="PTHR43539">
    <property type="entry name" value="FLAVIN-BINDING MONOOXYGENASE-LIKE PROTEIN (AFU_ORTHOLOGUE AFUA_4G09220)"/>
    <property type="match status" value="1"/>
</dbReference>
<evidence type="ECO:0000256" key="5">
    <source>
        <dbReference type="ARBA" id="ARBA00047707"/>
    </source>
</evidence>
<evidence type="ECO:0000256" key="3">
    <source>
        <dbReference type="ARBA" id="ARBA00022827"/>
    </source>
</evidence>
<dbReference type="EC" id="1.-.-.-" evidence="6"/>
<comment type="catalytic activity">
    <reaction evidence="5">
        <text>indole-3-pyruvate + NADPH + O2 + H(+) = (indol-3-yl)acetate + CO2 + NADP(+) + H2O</text>
        <dbReference type="Rhea" id="RHEA:34331"/>
        <dbReference type="ChEBI" id="CHEBI:15377"/>
        <dbReference type="ChEBI" id="CHEBI:15378"/>
        <dbReference type="ChEBI" id="CHEBI:15379"/>
        <dbReference type="ChEBI" id="CHEBI:16526"/>
        <dbReference type="ChEBI" id="CHEBI:17640"/>
        <dbReference type="ChEBI" id="CHEBI:30854"/>
        <dbReference type="ChEBI" id="CHEBI:57783"/>
        <dbReference type="ChEBI" id="CHEBI:58349"/>
        <dbReference type="EC" id="1.14.13.168"/>
    </reaction>
</comment>
<dbReference type="Proteomes" id="UP000008021">
    <property type="component" value="Chromosome 1"/>
</dbReference>